<dbReference type="EMBL" id="CAJFCJ010000073">
    <property type="protein sequence ID" value="CAD5126693.1"/>
    <property type="molecule type" value="Genomic_DNA"/>
</dbReference>
<reference evidence="3 4" key="1">
    <citation type="submission" date="2020-08" db="EMBL/GenBank/DDBJ databases">
        <authorList>
            <person name="Hejnol A."/>
        </authorList>
    </citation>
    <scope>NUCLEOTIDE SEQUENCE [LARGE SCALE GENOMIC DNA]</scope>
</reference>
<dbReference type="InterPro" id="IPR003609">
    <property type="entry name" value="Pan_app"/>
</dbReference>
<dbReference type="AlphaFoldDB" id="A0A7I8WES9"/>
<evidence type="ECO:0000313" key="4">
    <source>
        <dbReference type="Proteomes" id="UP000549394"/>
    </source>
</evidence>
<evidence type="ECO:0000259" key="2">
    <source>
        <dbReference type="PROSITE" id="PS50948"/>
    </source>
</evidence>
<dbReference type="Pfam" id="PF00024">
    <property type="entry name" value="PAN_1"/>
    <property type="match status" value="3"/>
</dbReference>
<keyword evidence="1" id="KW-0732">Signal</keyword>
<proteinExistence type="predicted"/>
<organism evidence="3 4">
    <name type="scientific">Dimorphilus gyrociliatus</name>
    <dbReference type="NCBI Taxonomy" id="2664684"/>
    <lineage>
        <taxon>Eukaryota</taxon>
        <taxon>Metazoa</taxon>
        <taxon>Spiralia</taxon>
        <taxon>Lophotrochozoa</taxon>
        <taxon>Annelida</taxon>
        <taxon>Polychaeta</taxon>
        <taxon>Polychaeta incertae sedis</taxon>
        <taxon>Dinophilidae</taxon>
        <taxon>Dimorphilus</taxon>
    </lineage>
</organism>
<keyword evidence="4" id="KW-1185">Reference proteome</keyword>
<dbReference type="PROSITE" id="PS50948">
    <property type="entry name" value="PAN"/>
    <property type="match status" value="1"/>
</dbReference>
<feature type="signal peptide" evidence="1">
    <location>
        <begin position="1"/>
        <end position="25"/>
    </location>
</feature>
<sequence>MVYKIYLILVYLISVSNICIESSHKFDVFDNEAAGPSISFESTRWSLSEIQVTNVEECMDTCYTEEGCKAVAFDVHNMTCEFKSIVIGKEEKNGHDLYMKIPSEIEHQYKLYKNSIVTLNFPFVSAKFGLSTIPNTDVEECLSICNSEPLCRAITFNITGNNCNLKSSFTGETFNNDCHTYVKLLTDEYSVYANSVAIGGTSYFTSVWGSSNKIVKDLTECLDVCSLSSKCRAVTFHVSLHCYLGTEFTSITNSTGYSIVGKMPKITEYEIHVDRIFGSQPYYSEIFKWSSMKGLDIEICLNVCTADLLCKGFVYRTSGKRCHLITEISSQSSSFEQTTYIKKEINDCN</sequence>
<name>A0A7I8WES9_9ANNE</name>
<dbReference type="Gene3D" id="3.50.4.10">
    <property type="entry name" value="Hepatocyte Growth Factor"/>
    <property type="match status" value="2"/>
</dbReference>
<dbReference type="Proteomes" id="UP000549394">
    <property type="component" value="Unassembled WGS sequence"/>
</dbReference>
<dbReference type="Pfam" id="PF14295">
    <property type="entry name" value="PAN_4"/>
    <property type="match status" value="1"/>
</dbReference>
<dbReference type="SUPFAM" id="SSF57414">
    <property type="entry name" value="Hairpin loop containing domain-like"/>
    <property type="match status" value="3"/>
</dbReference>
<evidence type="ECO:0000313" key="3">
    <source>
        <dbReference type="EMBL" id="CAD5126693.1"/>
    </source>
</evidence>
<accession>A0A7I8WES9</accession>
<comment type="caution">
    <text evidence="3">The sequence shown here is derived from an EMBL/GenBank/DDBJ whole genome shotgun (WGS) entry which is preliminary data.</text>
</comment>
<evidence type="ECO:0000256" key="1">
    <source>
        <dbReference type="SAM" id="SignalP"/>
    </source>
</evidence>
<feature type="domain" description="Apple" evidence="2">
    <location>
        <begin position="19"/>
        <end position="102"/>
    </location>
</feature>
<dbReference type="SMART" id="SM00473">
    <property type="entry name" value="PAN_AP"/>
    <property type="match status" value="4"/>
</dbReference>
<gene>
    <name evidence="3" type="ORF">DGYR_LOCUS13926</name>
</gene>
<feature type="chain" id="PRO_5029819197" evidence="1">
    <location>
        <begin position="26"/>
        <end position="349"/>
    </location>
</feature>
<protein>
    <submittedName>
        <fullName evidence="3">DgyrCDS14762</fullName>
    </submittedName>
</protein>